<dbReference type="Gene3D" id="1.10.260.40">
    <property type="entry name" value="lambda repressor-like DNA-binding domains"/>
    <property type="match status" value="1"/>
</dbReference>
<dbReference type="Pfam" id="PF00356">
    <property type="entry name" value="LacI"/>
    <property type="match status" value="1"/>
</dbReference>
<dbReference type="EMBL" id="ADFR01000007">
    <property type="protein sequence ID" value="EFC05735.1"/>
    <property type="molecule type" value="Genomic_DNA"/>
</dbReference>
<dbReference type="CDD" id="cd01392">
    <property type="entry name" value="HTH_LacI"/>
    <property type="match status" value="1"/>
</dbReference>
<dbReference type="SUPFAM" id="SSF53822">
    <property type="entry name" value="Periplasmic binding protein-like I"/>
    <property type="match status" value="1"/>
</dbReference>
<evidence type="ECO:0000256" key="2">
    <source>
        <dbReference type="ARBA" id="ARBA00023015"/>
    </source>
</evidence>
<dbReference type="AlphaFoldDB" id="D2MNW6"/>
<accession>D2MNW6</accession>
<dbReference type="PANTHER" id="PTHR30146:SF148">
    <property type="entry name" value="HTH-TYPE TRANSCRIPTIONAL REPRESSOR PURR-RELATED"/>
    <property type="match status" value="1"/>
</dbReference>
<feature type="domain" description="HTH lacI-type" evidence="5">
    <location>
        <begin position="5"/>
        <end position="59"/>
    </location>
</feature>
<evidence type="ECO:0000259" key="5">
    <source>
        <dbReference type="PROSITE" id="PS50932"/>
    </source>
</evidence>
<evidence type="ECO:0000256" key="4">
    <source>
        <dbReference type="ARBA" id="ARBA00023163"/>
    </source>
</evidence>
<dbReference type="GO" id="GO:0000976">
    <property type="term" value="F:transcription cis-regulatory region binding"/>
    <property type="evidence" value="ECO:0007669"/>
    <property type="project" value="TreeGrafter"/>
</dbReference>
<keyword evidence="2" id="KW-0805">Transcription regulation</keyword>
<dbReference type="GO" id="GO:0003700">
    <property type="term" value="F:DNA-binding transcription factor activity"/>
    <property type="evidence" value="ECO:0007669"/>
    <property type="project" value="TreeGrafter"/>
</dbReference>
<dbReference type="InterPro" id="IPR010982">
    <property type="entry name" value="Lambda_DNA-bd_dom_sf"/>
</dbReference>
<dbReference type="OrthoDB" id="308642at2"/>
<evidence type="ECO:0000313" key="7">
    <source>
        <dbReference type="Proteomes" id="UP000005017"/>
    </source>
</evidence>
<dbReference type="SMART" id="SM00354">
    <property type="entry name" value="HTH_LACI"/>
    <property type="match status" value="1"/>
</dbReference>
<dbReference type="PROSITE" id="PS50932">
    <property type="entry name" value="HTH_LACI_2"/>
    <property type="match status" value="1"/>
</dbReference>
<dbReference type="PANTHER" id="PTHR30146">
    <property type="entry name" value="LACI-RELATED TRANSCRIPTIONAL REPRESSOR"/>
    <property type="match status" value="1"/>
</dbReference>
<protein>
    <submittedName>
        <fullName evidence="6">Transcriptional regulator, LacI family</fullName>
    </submittedName>
</protein>
<evidence type="ECO:0000313" key="6">
    <source>
        <dbReference type="EMBL" id="EFC05735.1"/>
    </source>
</evidence>
<dbReference type="eggNOG" id="COG1609">
    <property type="taxonomic scope" value="Bacteria"/>
</dbReference>
<dbReference type="CDD" id="cd06267">
    <property type="entry name" value="PBP1_LacI_sugar_binding-like"/>
    <property type="match status" value="1"/>
</dbReference>
<keyword evidence="4" id="KW-0804">Transcription</keyword>
<dbReference type="Pfam" id="PF13377">
    <property type="entry name" value="Peripla_BP_3"/>
    <property type="match status" value="1"/>
</dbReference>
<organism evidence="6 7">
    <name type="scientific">Bulleidia extructa W1219</name>
    <dbReference type="NCBI Taxonomy" id="679192"/>
    <lineage>
        <taxon>Bacteria</taxon>
        <taxon>Bacillati</taxon>
        <taxon>Bacillota</taxon>
        <taxon>Erysipelotrichia</taxon>
        <taxon>Erysipelotrichales</taxon>
        <taxon>Erysipelotrichaceae</taxon>
        <taxon>Bulleidia</taxon>
    </lineage>
</organism>
<proteinExistence type="predicted"/>
<keyword evidence="3" id="KW-0238">DNA-binding</keyword>
<sequence>MSKALTIKDIAKLSGFSTGTVSRVLNNHPDLSPETKEKIEKIIEDHNYQPNVNAKQLKKTISSNIVIIVKGYGNILFADLLEQVQGNLSKKREEASVIFIDENQNEVMRAYQMLLEKKPKGFIFLGGNLENFRADFKRISVPCVLLTSDASELSFDNLSSFTTNDVSGAASAIQYLLENNHRRIGIVGGTEDSQITQNRVKSCIGVLKSHRIRFEDDYYEDSRFSMEGGYASTIKLLKRHSDISAIFAVSDTIAVGAIAAIRDSGKRVPEDISIIGFDGICVGHFIYPRLATIHQDTQELAKRGVDDLLLRIAYHGYGIHEEIPYQLIKGASIKKI</sequence>
<dbReference type="InterPro" id="IPR046335">
    <property type="entry name" value="LacI/GalR-like_sensor"/>
</dbReference>
<gene>
    <name evidence="6" type="ORF">HMPREF9013_0658</name>
</gene>
<keyword evidence="1" id="KW-0678">Repressor</keyword>
<dbReference type="RefSeq" id="WP_006627067.1">
    <property type="nucleotide sequence ID" value="NZ_ADFR01000007.1"/>
</dbReference>
<evidence type="ECO:0000256" key="1">
    <source>
        <dbReference type="ARBA" id="ARBA00022491"/>
    </source>
</evidence>
<dbReference type="STRING" id="679192.HMPREF9013_0658"/>
<keyword evidence="7" id="KW-1185">Reference proteome</keyword>
<dbReference type="SUPFAM" id="SSF47413">
    <property type="entry name" value="lambda repressor-like DNA-binding domains"/>
    <property type="match status" value="1"/>
</dbReference>
<comment type="caution">
    <text evidence="6">The sequence shown here is derived from an EMBL/GenBank/DDBJ whole genome shotgun (WGS) entry which is preliminary data.</text>
</comment>
<dbReference type="Proteomes" id="UP000005017">
    <property type="component" value="Unassembled WGS sequence"/>
</dbReference>
<dbReference type="InterPro" id="IPR000843">
    <property type="entry name" value="HTH_LacI"/>
</dbReference>
<reference evidence="7" key="1">
    <citation type="submission" date="2009-12" db="EMBL/GenBank/DDBJ databases">
        <title>Sequence of Clostridiales genomosp. BVAB3 str. UPII9-5.</title>
        <authorList>
            <person name="Madupu R."/>
            <person name="Durkin A.S."/>
            <person name="Torralba M."/>
            <person name="Methe B."/>
            <person name="Sutton G.G."/>
            <person name="Strausberg R.L."/>
            <person name="Nelson K.E."/>
        </authorList>
    </citation>
    <scope>NUCLEOTIDE SEQUENCE [LARGE SCALE GENOMIC DNA]</scope>
    <source>
        <strain evidence="7">W1219</strain>
    </source>
</reference>
<dbReference type="Gene3D" id="3.40.50.2300">
    <property type="match status" value="2"/>
</dbReference>
<evidence type="ECO:0000256" key="3">
    <source>
        <dbReference type="ARBA" id="ARBA00023125"/>
    </source>
</evidence>
<dbReference type="InterPro" id="IPR028082">
    <property type="entry name" value="Peripla_BP_I"/>
</dbReference>
<name>D2MNW6_9FIRM</name>